<keyword evidence="5 7" id="KW-1133">Transmembrane helix</keyword>
<evidence type="ECO:0000256" key="6">
    <source>
        <dbReference type="ARBA" id="ARBA00023136"/>
    </source>
</evidence>
<dbReference type="InterPro" id="IPR051125">
    <property type="entry name" value="ABC-4/HrtB_transporter"/>
</dbReference>
<feature type="domain" description="ABC3 transporter permease C-terminal" evidence="8">
    <location>
        <begin position="274"/>
        <end position="387"/>
    </location>
</feature>
<evidence type="ECO:0000259" key="9">
    <source>
        <dbReference type="Pfam" id="PF12704"/>
    </source>
</evidence>
<feature type="transmembrane region" description="Helical" evidence="7">
    <location>
        <begin position="268"/>
        <end position="291"/>
    </location>
</feature>
<name>A0A937CZ94_9HYPH</name>
<accession>A0A937CZ94</accession>
<sequence>MTELLAKLLGRLPIGWLQLVHNKTRLPAAVAGVSFASVLVLMQLGFLGALVGSIRLPYDQMNADILISASDMNTPADGSPLPRQRMFEALSVEGVARATPLYYGKIEWKQSDGTIRNLDVFGIDPSSETIRNPAIEARLADIARADVALIDAKTRNAPDGLFAQIANGQPYRFEVKGRTLTVVGTFEIGGGFTADGYLVISDQTFLRLFPQRAAGAPNHILVSLAPGADVRSTIERLRAVLPAYDSSVRTVAEAFDKDRAFQTTQRPVGLVFGFGIVIGVLVGIIIVYQVLSTDVAEHLKEYATFKAIGYPQRFFLSIVFEEAAILAALGFIPGFVVSLGLYAMIAAATGLPLAMTGARAVFVLIGVLGMCLLSGAIATRKLARANPADLF</sequence>
<feature type="transmembrane region" description="Helical" evidence="7">
    <location>
        <begin position="323"/>
        <end position="348"/>
    </location>
</feature>
<dbReference type="GO" id="GO:0005886">
    <property type="term" value="C:plasma membrane"/>
    <property type="evidence" value="ECO:0007669"/>
    <property type="project" value="UniProtKB-SubCell"/>
</dbReference>
<feature type="transmembrane region" description="Helical" evidence="7">
    <location>
        <begin position="360"/>
        <end position="378"/>
    </location>
</feature>
<comment type="caution">
    <text evidence="10">The sequence shown here is derived from an EMBL/GenBank/DDBJ whole genome shotgun (WGS) entry which is preliminary data.</text>
</comment>
<keyword evidence="6 7" id="KW-0472">Membrane</keyword>
<keyword evidence="11" id="KW-1185">Reference proteome</keyword>
<dbReference type="PANTHER" id="PTHR43738">
    <property type="entry name" value="ABC TRANSPORTER, MEMBRANE PROTEIN"/>
    <property type="match status" value="1"/>
</dbReference>
<evidence type="ECO:0000256" key="3">
    <source>
        <dbReference type="ARBA" id="ARBA00022475"/>
    </source>
</evidence>
<gene>
    <name evidence="10" type="ORF">JKG68_29140</name>
</gene>
<protein>
    <submittedName>
        <fullName evidence="10">FtsX-like permease family protein</fullName>
    </submittedName>
</protein>
<comment type="subcellular location">
    <subcellularLocation>
        <location evidence="1">Cell membrane</location>
        <topology evidence="1">Multi-pass membrane protein</topology>
    </subcellularLocation>
</comment>
<keyword evidence="2" id="KW-0813">Transport</keyword>
<evidence type="ECO:0000256" key="5">
    <source>
        <dbReference type="ARBA" id="ARBA00022989"/>
    </source>
</evidence>
<organism evidence="10 11">
    <name type="scientific">Microvirga aerilata</name>
    <dbReference type="NCBI Taxonomy" id="670292"/>
    <lineage>
        <taxon>Bacteria</taxon>
        <taxon>Pseudomonadati</taxon>
        <taxon>Pseudomonadota</taxon>
        <taxon>Alphaproteobacteria</taxon>
        <taxon>Hyphomicrobiales</taxon>
        <taxon>Methylobacteriaceae</taxon>
        <taxon>Microvirga</taxon>
    </lineage>
</organism>
<dbReference type="PIRSF" id="PIRSF031773">
    <property type="entry name" value="DevC"/>
    <property type="match status" value="1"/>
</dbReference>
<evidence type="ECO:0000256" key="1">
    <source>
        <dbReference type="ARBA" id="ARBA00004651"/>
    </source>
</evidence>
<dbReference type="Pfam" id="PF12704">
    <property type="entry name" value="MacB_PCD"/>
    <property type="match status" value="1"/>
</dbReference>
<evidence type="ECO:0000259" key="8">
    <source>
        <dbReference type="Pfam" id="PF02687"/>
    </source>
</evidence>
<dbReference type="AlphaFoldDB" id="A0A937CZ94"/>
<evidence type="ECO:0000256" key="7">
    <source>
        <dbReference type="SAM" id="Phobius"/>
    </source>
</evidence>
<dbReference type="RefSeq" id="WP_202065565.1">
    <property type="nucleotide sequence ID" value="NZ_JAEQMY010000130.1"/>
</dbReference>
<dbReference type="InterPro" id="IPR003838">
    <property type="entry name" value="ABC3_permease_C"/>
</dbReference>
<dbReference type="EMBL" id="JAEQMY010000130">
    <property type="protein sequence ID" value="MBL0407968.1"/>
    <property type="molecule type" value="Genomic_DNA"/>
</dbReference>
<keyword evidence="3" id="KW-1003">Cell membrane</keyword>
<dbReference type="NCBIfam" id="TIGR01185">
    <property type="entry name" value="devC"/>
    <property type="match status" value="1"/>
</dbReference>
<evidence type="ECO:0000256" key="2">
    <source>
        <dbReference type="ARBA" id="ARBA00022448"/>
    </source>
</evidence>
<evidence type="ECO:0000256" key="4">
    <source>
        <dbReference type="ARBA" id="ARBA00022692"/>
    </source>
</evidence>
<evidence type="ECO:0000313" key="11">
    <source>
        <dbReference type="Proteomes" id="UP000605848"/>
    </source>
</evidence>
<proteinExistence type="predicted"/>
<dbReference type="Pfam" id="PF02687">
    <property type="entry name" value="FtsX"/>
    <property type="match status" value="1"/>
</dbReference>
<dbReference type="InterPro" id="IPR005891">
    <property type="entry name" value="DevC"/>
</dbReference>
<dbReference type="PANTHER" id="PTHR43738:SF1">
    <property type="entry name" value="HEMIN TRANSPORT SYSTEM PERMEASE PROTEIN HRTB-RELATED"/>
    <property type="match status" value="1"/>
</dbReference>
<evidence type="ECO:0000313" key="10">
    <source>
        <dbReference type="EMBL" id="MBL0407968.1"/>
    </source>
</evidence>
<feature type="domain" description="MacB-like periplasmic core" evidence="9">
    <location>
        <begin position="29"/>
        <end position="239"/>
    </location>
</feature>
<reference evidence="10" key="1">
    <citation type="submission" date="2021-01" db="EMBL/GenBank/DDBJ databases">
        <title>Microvirga sp.</title>
        <authorList>
            <person name="Kim M.K."/>
        </authorList>
    </citation>
    <scope>NUCLEOTIDE SEQUENCE</scope>
    <source>
        <strain evidence="10">5420S-16</strain>
    </source>
</reference>
<keyword evidence="4 7" id="KW-0812">Transmembrane</keyword>
<dbReference type="InterPro" id="IPR025857">
    <property type="entry name" value="MacB_PCD"/>
</dbReference>
<feature type="transmembrane region" description="Helical" evidence="7">
    <location>
        <begin position="26"/>
        <end position="51"/>
    </location>
</feature>
<dbReference type="Proteomes" id="UP000605848">
    <property type="component" value="Unassembled WGS sequence"/>
</dbReference>